<dbReference type="InterPro" id="IPR003593">
    <property type="entry name" value="AAA+_ATPase"/>
</dbReference>
<dbReference type="EMBL" id="AP028654">
    <property type="protein sequence ID" value="BEP28886.1"/>
    <property type="molecule type" value="Genomic_DNA"/>
</dbReference>
<protein>
    <recommendedName>
        <fullName evidence="5">ABC transporter domain-containing protein</fullName>
    </recommendedName>
</protein>
<dbReference type="Pfam" id="PF00005">
    <property type="entry name" value="ABC_tran"/>
    <property type="match status" value="1"/>
</dbReference>
<dbReference type="AlphaFoldDB" id="A0AAU9E313"/>
<evidence type="ECO:0000313" key="6">
    <source>
        <dbReference type="EMBL" id="BEP28886.1"/>
    </source>
</evidence>
<dbReference type="InterPro" id="IPR003439">
    <property type="entry name" value="ABC_transporter-like_ATP-bd"/>
</dbReference>
<evidence type="ECO:0000256" key="3">
    <source>
        <dbReference type="ARBA" id="ARBA00022741"/>
    </source>
</evidence>
<dbReference type="FunFam" id="3.40.50.300:FF:000134">
    <property type="entry name" value="Iron-enterobactin ABC transporter ATP-binding protein"/>
    <property type="match status" value="1"/>
</dbReference>
<keyword evidence="3" id="KW-0547">Nucleotide-binding</keyword>
<dbReference type="InterPro" id="IPR050153">
    <property type="entry name" value="Metal_Ion_Import_ABC"/>
</dbReference>
<accession>A0AAU9E313</accession>
<keyword evidence="2" id="KW-0813">Transport</keyword>
<organism evidence="6 7">
    <name type="scientific">Helicovermis profundi</name>
    <dbReference type="NCBI Taxonomy" id="3065157"/>
    <lineage>
        <taxon>Bacteria</taxon>
        <taxon>Bacillati</taxon>
        <taxon>Bacillota</taxon>
        <taxon>Clostridia</taxon>
        <taxon>Helicovermis</taxon>
    </lineage>
</organism>
<sequence>MEIKVENLNFKYNDNDVLSKINLKFNSGKIYGILGRNGSGKTTLIKLILGLLKQNSGNIYIGKENSTTINFKKLSKLIAFVPQDYESQTDISVIDIVLMGRNPYLNTFQNPSKEDYKICYRVMENLNLTHLSNYSFSKLSGGQRQMVLVARAIAQETEFIVFDEPISNLDIKNQHDVLAFIKNMANRYGKGIIVSIHDPNLANRYCDNIVMLKDGQVFKNGLSKDVFSENTLKELYDIDFNFIENDIISHYKIN</sequence>
<gene>
    <name evidence="6" type="ORF">HLPR_12170</name>
</gene>
<evidence type="ECO:0000256" key="2">
    <source>
        <dbReference type="ARBA" id="ARBA00022448"/>
    </source>
</evidence>
<proteinExistence type="inferred from homology"/>
<dbReference type="PROSITE" id="PS50893">
    <property type="entry name" value="ABC_TRANSPORTER_2"/>
    <property type="match status" value="1"/>
</dbReference>
<dbReference type="PANTHER" id="PTHR42734:SF6">
    <property type="entry name" value="MOLYBDATE IMPORT ATP-BINDING PROTEIN MOLC"/>
    <property type="match status" value="1"/>
</dbReference>
<feature type="domain" description="ABC transporter" evidence="5">
    <location>
        <begin position="3"/>
        <end position="239"/>
    </location>
</feature>
<dbReference type="PROSITE" id="PS00211">
    <property type="entry name" value="ABC_TRANSPORTER_1"/>
    <property type="match status" value="1"/>
</dbReference>
<keyword evidence="7" id="KW-1185">Reference proteome</keyword>
<dbReference type="RefSeq" id="WP_338537187.1">
    <property type="nucleotide sequence ID" value="NZ_AP028654.1"/>
</dbReference>
<dbReference type="PANTHER" id="PTHR42734">
    <property type="entry name" value="METAL TRANSPORT SYSTEM ATP-BINDING PROTEIN TM_0124-RELATED"/>
    <property type="match status" value="1"/>
</dbReference>
<comment type="similarity">
    <text evidence="1">Belongs to the ABC transporter superfamily.</text>
</comment>
<dbReference type="GO" id="GO:0016887">
    <property type="term" value="F:ATP hydrolysis activity"/>
    <property type="evidence" value="ECO:0007669"/>
    <property type="project" value="InterPro"/>
</dbReference>
<dbReference type="GO" id="GO:0005524">
    <property type="term" value="F:ATP binding"/>
    <property type="evidence" value="ECO:0007669"/>
    <property type="project" value="UniProtKB-KW"/>
</dbReference>
<dbReference type="InterPro" id="IPR027417">
    <property type="entry name" value="P-loop_NTPase"/>
</dbReference>
<dbReference type="InterPro" id="IPR017871">
    <property type="entry name" value="ABC_transporter-like_CS"/>
</dbReference>
<dbReference type="SUPFAM" id="SSF52540">
    <property type="entry name" value="P-loop containing nucleoside triphosphate hydrolases"/>
    <property type="match status" value="1"/>
</dbReference>
<evidence type="ECO:0000259" key="5">
    <source>
        <dbReference type="PROSITE" id="PS50893"/>
    </source>
</evidence>
<evidence type="ECO:0000313" key="7">
    <source>
        <dbReference type="Proteomes" id="UP001321786"/>
    </source>
</evidence>
<reference evidence="6 7" key="1">
    <citation type="submission" date="2023-08" db="EMBL/GenBank/DDBJ databases">
        <title>Helicovermis profunda gen. nov., sp. nov., a novel mesophilic, fermentative bacterium within the Bacillota from a deep-sea hydrothermal vent chimney.</title>
        <authorList>
            <person name="Miyazaki U."/>
            <person name="Mizutani D."/>
            <person name="Hashimoto Y."/>
            <person name="Tame A."/>
            <person name="Sawayama S."/>
            <person name="Miyazaki J."/>
            <person name="Takai K."/>
            <person name="Nakagawa S."/>
        </authorList>
    </citation>
    <scope>NUCLEOTIDE SEQUENCE [LARGE SCALE GENOMIC DNA]</scope>
    <source>
        <strain evidence="6 7">S502</strain>
    </source>
</reference>
<dbReference type="KEGG" id="hprf:HLPR_12170"/>
<evidence type="ECO:0000256" key="1">
    <source>
        <dbReference type="ARBA" id="ARBA00005417"/>
    </source>
</evidence>
<dbReference type="SMART" id="SM00382">
    <property type="entry name" value="AAA"/>
    <property type="match status" value="1"/>
</dbReference>
<name>A0AAU9E313_9FIRM</name>
<dbReference type="CDD" id="cd03214">
    <property type="entry name" value="ABC_Iron-Siderophores_B12_Hemin"/>
    <property type="match status" value="1"/>
</dbReference>
<keyword evidence="4" id="KW-0067">ATP-binding</keyword>
<dbReference type="Gene3D" id="3.40.50.300">
    <property type="entry name" value="P-loop containing nucleotide triphosphate hydrolases"/>
    <property type="match status" value="1"/>
</dbReference>
<evidence type="ECO:0000256" key="4">
    <source>
        <dbReference type="ARBA" id="ARBA00022840"/>
    </source>
</evidence>
<dbReference type="Proteomes" id="UP001321786">
    <property type="component" value="Chromosome"/>
</dbReference>